<evidence type="ECO:0000256" key="1">
    <source>
        <dbReference type="ARBA" id="ARBA00022801"/>
    </source>
</evidence>
<dbReference type="Pfam" id="PF00326">
    <property type="entry name" value="Peptidase_S9"/>
    <property type="match status" value="1"/>
</dbReference>
<keyword evidence="5" id="KW-1185">Reference proteome</keyword>
<evidence type="ECO:0000313" key="5">
    <source>
        <dbReference type="Proteomes" id="UP001501757"/>
    </source>
</evidence>
<comment type="caution">
    <text evidence="4">The sequence shown here is derived from an EMBL/GenBank/DDBJ whole genome shotgun (WGS) entry which is preliminary data.</text>
</comment>
<dbReference type="Gene3D" id="3.40.50.1820">
    <property type="entry name" value="alpha/beta hydrolase"/>
    <property type="match status" value="1"/>
</dbReference>
<evidence type="ECO:0000256" key="2">
    <source>
        <dbReference type="SAM" id="SignalP"/>
    </source>
</evidence>
<protein>
    <submittedName>
        <fullName evidence="4">S9 family peptidase</fullName>
    </submittedName>
</protein>
<dbReference type="RefSeq" id="WP_343846793.1">
    <property type="nucleotide sequence ID" value="NZ_BAAAEI010000023.1"/>
</dbReference>
<evidence type="ECO:0000313" key="4">
    <source>
        <dbReference type="EMBL" id="GAA0368380.1"/>
    </source>
</evidence>
<evidence type="ECO:0000259" key="3">
    <source>
        <dbReference type="Pfam" id="PF00326"/>
    </source>
</evidence>
<organism evidence="4 5">
    <name type="scientific">Bowmanella denitrificans</name>
    <dbReference type="NCBI Taxonomy" id="366582"/>
    <lineage>
        <taxon>Bacteria</taxon>
        <taxon>Pseudomonadati</taxon>
        <taxon>Pseudomonadota</taxon>
        <taxon>Gammaproteobacteria</taxon>
        <taxon>Alteromonadales</taxon>
        <taxon>Alteromonadaceae</taxon>
        <taxon>Bowmanella</taxon>
    </lineage>
</organism>
<dbReference type="PANTHER" id="PTHR42776:SF27">
    <property type="entry name" value="DIPEPTIDYL PEPTIDASE FAMILY MEMBER 6"/>
    <property type="match status" value="1"/>
</dbReference>
<dbReference type="SUPFAM" id="SSF53474">
    <property type="entry name" value="alpha/beta-Hydrolases"/>
    <property type="match status" value="1"/>
</dbReference>
<feature type="signal peptide" evidence="2">
    <location>
        <begin position="1"/>
        <end position="19"/>
    </location>
</feature>
<dbReference type="EMBL" id="BAAAEI010000023">
    <property type="protein sequence ID" value="GAA0368380.1"/>
    <property type="molecule type" value="Genomic_DNA"/>
</dbReference>
<reference evidence="4 5" key="1">
    <citation type="journal article" date="2019" name="Int. J. Syst. Evol. Microbiol.">
        <title>The Global Catalogue of Microorganisms (GCM) 10K type strain sequencing project: providing services to taxonomists for standard genome sequencing and annotation.</title>
        <authorList>
            <consortium name="The Broad Institute Genomics Platform"/>
            <consortium name="The Broad Institute Genome Sequencing Center for Infectious Disease"/>
            <person name="Wu L."/>
            <person name="Ma J."/>
        </authorList>
    </citation>
    <scope>NUCLEOTIDE SEQUENCE [LARGE SCALE GENOMIC DNA]</scope>
    <source>
        <strain evidence="4 5">JCM 13378</strain>
    </source>
</reference>
<dbReference type="InterPro" id="IPR029058">
    <property type="entry name" value="AB_hydrolase_fold"/>
</dbReference>
<proteinExistence type="predicted"/>
<feature type="domain" description="Peptidase S9 prolyl oligopeptidase catalytic" evidence="3">
    <location>
        <begin position="439"/>
        <end position="643"/>
    </location>
</feature>
<name>A0ABN0XMX7_9ALTE</name>
<keyword evidence="2" id="KW-0732">Signal</keyword>
<keyword evidence="1" id="KW-0378">Hydrolase</keyword>
<dbReference type="SUPFAM" id="SSF82171">
    <property type="entry name" value="DPP6 N-terminal domain-like"/>
    <property type="match status" value="1"/>
</dbReference>
<dbReference type="PANTHER" id="PTHR42776">
    <property type="entry name" value="SERINE PEPTIDASE S9 FAMILY MEMBER"/>
    <property type="match status" value="1"/>
</dbReference>
<sequence length="643" mass="72841">MRIVVSALYLLCFAIPTFSSETTAPGKLPLEAFGSLPVISNVKLAPDGKHVTMLRNMQGNTVLLSLNVKTMDSNVLATTDNQKFKISWYEWANNDVLLIGARFPAKRHGVSTTETRLLKVNIKQGSSLEPAFKTRGAYASDDHQSQFQDNVISLLPQDNEHFLLAVDADLPNQPNVYKLSLNNNKREKLQHARENIRGWYADRQGRVRIGLGLDEARVFYIHRNLQTGDWQTLWEYQLFDAPDIDILGFDKNPDILYIRAIHQDRYAIFKVNLRSESLEKELVYADHRYDIEGRLIYSRKSGEVVGVTHGEADNGRVYWDQSYKNFQRALDKVLPNAANIIISMSEDERKYVLLSFQDNKPGIFYLGDRDQGSLDVLSSQYPLLKADNLAGKRKVQYIARDGLKIEAYLTEPHYRAPDQLIPAVILPHGGPMARDYGGFDWLTEFLVNRGYLVLQPNFRGSSGYGFDFEQASVKGWGKEMQHDLQDAAAWLISEKLAAPERVCLVGASYGGYAALMGLATQGDTFKCAASINGVTDLTMILSDSRRYTNREVVKKQFGDDRSQLKEVSPLHLADKISAPVLLIHGEEDRVVPVKHSREMAEELQDLDKNVRYVELPKGNHYLEIEANRLTTLRELETFLSTYL</sequence>
<dbReference type="InterPro" id="IPR001375">
    <property type="entry name" value="Peptidase_S9_cat"/>
</dbReference>
<feature type="chain" id="PRO_5047476286" evidence="2">
    <location>
        <begin position="20"/>
        <end position="643"/>
    </location>
</feature>
<gene>
    <name evidence="4" type="ORF">GCM10009092_35810</name>
</gene>
<dbReference type="Proteomes" id="UP001501757">
    <property type="component" value="Unassembled WGS sequence"/>
</dbReference>
<accession>A0ABN0XMX7</accession>